<feature type="compositionally biased region" description="Polar residues" evidence="1">
    <location>
        <begin position="1"/>
        <end position="36"/>
    </location>
</feature>
<keyword evidence="3" id="KW-1185">Reference proteome</keyword>
<protein>
    <submittedName>
        <fullName evidence="2">Uncharacterized protein</fullName>
    </submittedName>
</protein>
<accession>A0A1V6RPL0</accession>
<evidence type="ECO:0000313" key="3">
    <source>
        <dbReference type="Proteomes" id="UP000191612"/>
    </source>
</evidence>
<proteinExistence type="predicted"/>
<gene>
    <name evidence="2" type="ORF">PENSOL_c001G11507</name>
</gene>
<comment type="caution">
    <text evidence="2">The sequence shown here is derived from an EMBL/GenBank/DDBJ whole genome shotgun (WGS) entry which is preliminary data.</text>
</comment>
<dbReference type="AlphaFoldDB" id="A0A1V6RPL0"/>
<sequence length="160" mass="17882">MSNNHLLKRTTNTRGNIEPAKQQSLSGKKTTTTKQVPSIRPNLGEGKHIAADCSIPNRCHASGSIERHVPSGEIRMHTWLSALCFQFSTFGIRLPTIIVTMPFIDDLPIMTDGNKAILQAMPTDITYIVFDRLSLEIETLLVILPRASKRIAEKVHRHLC</sequence>
<feature type="region of interest" description="Disordered" evidence="1">
    <location>
        <begin position="1"/>
        <end position="41"/>
    </location>
</feature>
<dbReference type="EMBL" id="MDYO01000001">
    <property type="protein sequence ID" value="OQE03721.1"/>
    <property type="molecule type" value="Genomic_DNA"/>
</dbReference>
<organism evidence="2 3">
    <name type="scientific">Penicillium solitum</name>
    <dbReference type="NCBI Taxonomy" id="60172"/>
    <lineage>
        <taxon>Eukaryota</taxon>
        <taxon>Fungi</taxon>
        <taxon>Dikarya</taxon>
        <taxon>Ascomycota</taxon>
        <taxon>Pezizomycotina</taxon>
        <taxon>Eurotiomycetes</taxon>
        <taxon>Eurotiomycetidae</taxon>
        <taxon>Eurotiales</taxon>
        <taxon>Aspergillaceae</taxon>
        <taxon>Penicillium</taxon>
    </lineage>
</organism>
<reference evidence="3" key="1">
    <citation type="journal article" date="2017" name="Nat. Microbiol.">
        <title>Global analysis of biosynthetic gene clusters reveals vast potential of secondary metabolite production in Penicillium species.</title>
        <authorList>
            <person name="Nielsen J.C."/>
            <person name="Grijseels S."/>
            <person name="Prigent S."/>
            <person name="Ji B."/>
            <person name="Dainat J."/>
            <person name="Nielsen K.F."/>
            <person name="Frisvad J.C."/>
            <person name="Workman M."/>
            <person name="Nielsen J."/>
        </authorList>
    </citation>
    <scope>NUCLEOTIDE SEQUENCE [LARGE SCALE GENOMIC DNA]</scope>
    <source>
        <strain evidence="3">IBT 29525</strain>
    </source>
</reference>
<evidence type="ECO:0000313" key="2">
    <source>
        <dbReference type="EMBL" id="OQE03721.1"/>
    </source>
</evidence>
<evidence type="ECO:0000256" key="1">
    <source>
        <dbReference type="SAM" id="MobiDB-lite"/>
    </source>
</evidence>
<dbReference type="Proteomes" id="UP000191612">
    <property type="component" value="Unassembled WGS sequence"/>
</dbReference>
<name>A0A1V6RPL0_9EURO</name>